<name>A0ABQ5QDL7_9BACT</name>
<keyword evidence="1" id="KW-0413">Isomerase</keyword>
<evidence type="ECO:0000259" key="2">
    <source>
        <dbReference type="Pfam" id="PF01361"/>
    </source>
</evidence>
<comment type="caution">
    <text evidence="3">The sequence shown here is derived from an EMBL/GenBank/DDBJ whole genome shotgun (WGS) entry which is preliminary data.</text>
</comment>
<keyword evidence="4" id="KW-1185">Reference proteome</keyword>
<sequence>MPVITIAMQSTSSEVKKSLITALTRSAAEATRLPEASFIVLVNELSDEAIGSGGRTLKELRAAQPA</sequence>
<dbReference type="EMBL" id="BSDE01000001">
    <property type="protein sequence ID" value="GLH72540.1"/>
    <property type="molecule type" value="Genomic_DNA"/>
</dbReference>
<dbReference type="Gene3D" id="3.30.429.10">
    <property type="entry name" value="Macrophage Migration Inhibitory Factor"/>
    <property type="match status" value="1"/>
</dbReference>
<proteinExistence type="predicted"/>
<gene>
    <name evidence="3" type="ORF">GETHLI_10420</name>
</gene>
<protein>
    <recommendedName>
        <fullName evidence="2">4-oxalocrotonate tautomerase-like domain-containing protein</fullName>
    </recommendedName>
</protein>
<evidence type="ECO:0000256" key="1">
    <source>
        <dbReference type="ARBA" id="ARBA00023235"/>
    </source>
</evidence>
<organism evidence="3 4">
    <name type="scientific">Geothrix limicola</name>
    <dbReference type="NCBI Taxonomy" id="2927978"/>
    <lineage>
        <taxon>Bacteria</taxon>
        <taxon>Pseudomonadati</taxon>
        <taxon>Acidobacteriota</taxon>
        <taxon>Holophagae</taxon>
        <taxon>Holophagales</taxon>
        <taxon>Holophagaceae</taxon>
        <taxon>Geothrix</taxon>
    </lineage>
</organism>
<accession>A0ABQ5QDL7</accession>
<evidence type="ECO:0000313" key="3">
    <source>
        <dbReference type="EMBL" id="GLH72540.1"/>
    </source>
</evidence>
<dbReference type="InterPro" id="IPR014347">
    <property type="entry name" value="Tautomerase/MIF_sf"/>
</dbReference>
<dbReference type="SUPFAM" id="SSF55331">
    <property type="entry name" value="Tautomerase/MIF"/>
    <property type="match status" value="1"/>
</dbReference>
<feature type="domain" description="4-oxalocrotonate tautomerase-like" evidence="2">
    <location>
        <begin position="2"/>
        <end position="58"/>
    </location>
</feature>
<dbReference type="Pfam" id="PF01361">
    <property type="entry name" value="Tautomerase"/>
    <property type="match status" value="1"/>
</dbReference>
<reference evidence="3 4" key="1">
    <citation type="journal article" date="2023" name="Antonie Van Leeuwenhoek">
        <title>Mesoterricola silvestris gen. nov., sp. nov., Mesoterricola sediminis sp. nov., Geothrix oryzae sp. nov., Geothrix edaphica sp. nov., Geothrix rubra sp. nov., and Geothrix limicola sp. nov., six novel members of Acidobacteriota isolated from soils.</title>
        <authorList>
            <person name="Itoh H."/>
            <person name="Sugisawa Y."/>
            <person name="Mise K."/>
            <person name="Xu Z."/>
            <person name="Kuniyasu M."/>
            <person name="Ushijima N."/>
            <person name="Kawano K."/>
            <person name="Kobayashi E."/>
            <person name="Shiratori Y."/>
            <person name="Masuda Y."/>
            <person name="Senoo K."/>
        </authorList>
    </citation>
    <scope>NUCLEOTIDE SEQUENCE [LARGE SCALE GENOMIC DNA]</scope>
    <source>
        <strain evidence="3 4">Red804</strain>
    </source>
</reference>
<dbReference type="RefSeq" id="WP_285571297.1">
    <property type="nucleotide sequence ID" value="NZ_BSDE01000001.1"/>
</dbReference>
<evidence type="ECO:0000313" key="4">
    <source>
        <dbReference type="Proteomes" id="UP001165069"/>
    </source>
</evidence>
<dbReference type="Proteomes" id="UP001165069">
    <property type="component" value="Unassembled WGS sequence"/>
</dbReference>
<dbReference type="InterPro" id="IPR004370">
    <property type="entry name" value="4-OT-like_dom"/>
</dbReference>